<gene>
    <name evidence="3" type="ORF">DLAC_03768</name>
</gene>
<dbReference type="PANTHER" id="PTHR46948:SF1">
    <property type="entry name" value="RIBONUCLEASE P PROTEIN SUBUNIT P38"/>
    <property type="match status" value="1"/>
</dbReference>
<dbReference type="GO" id="GO:0000172">
    <property type="term" value="C:ribonuclease MRP complex"/>
    <property type="evidence" value="ECO:0007669"/>
    <property type="project" value="InterPro"/>
</dbReference>
<dbReference type="FunCoup" id="A0A152A0U0">
    <property type="interactions" value="738"/>
</dbReference>
<sequence>MSTTPIPKTKKPLGKHSKNDTLKSMEKEKLANKKPAQSVIKKKRVVLFKDTVSTPYLQKELQPISKEYSDDIIKLLSDFLQHDRERIKEKNLKQTNQYEKIKNETSVYRKTNKKLVSIKRKQNHIKSNKEQLSPDQVEKSLNNAIQTEKDLQKQVDQMKLQIEKQKETYQEQKKSSTKDTDTKSQLPQFWIGVNKITREMEKTAIDAKPSIKLILVCPNPDLPILTNHLVIMAFLRRIPICLLGKSYRLPFSECFGLPNSTLAVAIKDSNSNSDMDVDSEYDNLIKIVNLGITASRSVPSIDYPWLPSSLSGSNLTQPLDIKYKPVNMFKQENKRSKLNK</sequence>
<dbReference type="OMA" id="HLPIMAY"/>
<evidence type="ECO:0000256" key="2">
    <source>
        <dbReference type="SAM" id="MobiDB-lite"/>
    </source>
</evidence>
<dbReference type="SUPFAM" id="SSF55315">
    <property type="entry name" value="L30e-like"/>
    <property type="match status" value="1"/>
</dbReference>
<comment type="caution">
    <text evidence="3">The sequence shown here is derived from an EMBL/GenBank/DDBJ whole genome shotgun (WGS) entry which is preliminary data.</text>
</comment>
<dbReference type="PANTHER" id="PTHR46948">
    <property type="entry name" value="RIBONUCLEASE P PROTEIN SUBUNIT P38"/>
    <property type="match status" value="1"/>
</dbReference>
<protein>
    <recommendedName>
        <fullName evidence="5">Ribosomal protein L7Ae/L30e/S12e/Gadd45 domain-containing protein</fullName>
    </recommendedName>
</protein>
<keyword evidence="4" id="KW-1185">Reference proteome</keyword>
<dbReference type="GO" id="GO:0001682">
    <property type="term" value="P:tRNA 5'-leader removal"/>
    <property type="evidence" value="ECO:0007669"/>
    <property type="project" value="InterPro"/>
</dbReference>
<keyword evidence="1" id="KW-0175">Coiled coil</keyword>
<evidence type="ECO:0000256" key="1">
    <source>
        <dbReference type="SAM" id="Coils"/>
    </source>
</evidence>
<evidence type="ECO:0000313" key="4">
    <source>
        <dbReference type="Proteomes" id="UP000076078"/>
    </source>
</evidence>
<proteinExistence type="predicted"/>
<dbReference type="InterPro" id="IPR042848">
    <property type="entry name" value="Rpp38"/>
</dbReference>
<feature type="coiled-coil region" evidence="1">
    <location>
        <begin position="141"/>
        <end position="175"/>
    </location>
</feature>
<name>A0A152A0U0_TIELA</name>
<organism evidence="3 4">
    <name type="scientific">Tieghemostelium lacteum</name>
    <name type="common">Slime mold</name>
    <name type="synonym">Dictyostelium lacteum</name>
    <dbReference type="NCBI Taxonomy" id="361077"/>
    <lineage>
        <taxon>Eukaryota</taxon>
        <taxon>Amoebozoa</taxon>
        <taxon>Evosea</taxon>
        <taxon>Eumycetozoa</taxon>
        <taxon>Dictyostelia</taxon>
        <taxon>Dictyosteliales</taxon>
        <taxon>Raperosteliaceae</taxon>
        <taxon>Tieghemostelium</taxon>
    </lineage>
</organism>
<feature type="region of interest" description="Disordered" evidence="2">
    <location>
        <begin position="1"/>
        <end position="36"/>
    </location>
</feature>
<dbReference type="Proteomes" id="UP000076078">
    <property type="component" value="Unassembled WGS sequence"/>
</dbReference>
<dbReference type="OrthoDB" id="20109at2759"/>
<reference evidence="3 4" key="1">
    <citation type="submission" date="2015-12" db="EMBL/GenBank/DDBJ databases">
        <title>Dictyostelia acquired genes for synthesis and detection of signals that induce cell-type specialization by lateral gene transfer from prokaryotes.</title>
        <authorList>
            <person name="Gloeckner G."/>
            <person name="Schaap P."/>
        </authorList>
    </citation>
    <scope>NUCLEOTIDE SEQUENCE [LARGE SCALE GENOMIC DNA]</scope>
    <source>
        <strain evidence="3 4">TK</strain>
    </source>
</reference>
<evidence type="ECO:0008006" key="5">
    <source>
        <dbReference type="Google" id="ProtNLM"/>
    </source>
</evidence>
<feature type="compositionally biased region" description="Basic and acidic residues" evidence="2">
    <location>
        <begin position="17"/>
        <end position="31"/>
    </location>
</feature>
<accession>A0A152A0U0</accession>
<dbReference type="GO" id="GO:0005655">
    <property type="term" value="C:nucleolar ribonuclease P complex"/>
    <property type="evidence" value="ECO:0007669"/>
    <property type="project" value="InterPro"/>
</dbReference>
<dbReference type="AlphaFoldDB" id="A0A152A0U0"/>
<dbReference type="EMBL" id="LODT01000020">
    <property type="protein sequence ID" value="KYQ99818.1"/>
    <property type="molecule type" value="Genomic_DNA"/>
</dbReference>
<dbReference type="STRING" id="361077.A0A152A0U0"/>
<dbReference type="InParanoid" id="A0A152A0U0"/>
<dbReference type="Gene3D" id="3.30.1330.30">
    <property type="match status" value="1"/>
</dbReference>
<evidence type="ECO:0000313" key="3">
    <source>
        <dbReference type="EMBL" id="KYQ99818.1"/>
    </source>
</evidence>
<dbReference type="InterPro" id="IPR029064">
    <property type="entry name" value="Ribosomal_eL30-like_sf"/>
</dbReference>